<evidence type="ECO:0000313" key="4">
    <source>
        <dbReference type="Proteomes" id="UP001354989"/>
    </source>
</evidence>
<dbReference type="SUPFAM" id="SSF103647">
    <property type="entry name" value="TSP type-3 repeat"/>
    <property type="match status" value="1"/>
</dbReference>
<proteinExistence type="predicted"/>
<dbReference type="InterPro" id="IPR003367">
    <property type="entry name" value="Thrombospondin_3-like_rpt"/>
</dbReference>
<dbReference type="InterPro" id="IPR021655">
    <property type="entry name" value="Put_metal-bd"/>
</dbReference>
<geneLocation type="plasmid" evidence="3 4">
    <name>pPP1</name>
</geneLocation>
<keyword evidence="4" id="KW-1185">Reference proteome</keyword>
<sequence>MIKITTVRIAFSLLLITLITHCLSAQSCLIEIHREDNIKNKLLGSTYSSNSFAITNLSADNQNISSVRIDLSTALVQGMVFDPAGKAGDLVAKDFTNDDPANQAGVQDASFANGSDEDGYLVMTVNYNNFEPQESSFFSVDVDPRSIKGLPAPGPNDTGSVSGMELIGATVTVMYSDGSSQMAKLAARKNTLAGAWAKLPISPQQAVTIGLNNDPSSPVTRFSSAQTISIAGTPNAKYELTILQGGQYQPANTNLPFAAYEANTIIAVNQFFGTLSNGNVAIEVDLFPENDNEGFFFIMATLVDQDGQPLKSSNPLIVKIDENVEDDDQDGDGITDDIDTCPDAPNPDQQIPIWYVDKDNDGYGVDDPATNLQDCIAPVGYVARAGDCDDQQVNINPEQLEIADNIDNNCDGQVDEGFPDTDNDGIIDELDNCPDQPNPDQILTTYYLDNDEDGFGNTDDFITSCTPLEGYVELAGDCNDNDETIFPQAPEKADNIDNNCDGQIDEGFPDTDNDGIIDALDNCPETPNPDQQFITFFADQDKDGFGDPNNTIQDCLKPLGFVENSDDCDDSDPNTFPFAEELPDGKDNNCDGQIDEGFSNDMDNDGISDELDNCPTVPNPDQIIPVWYADADNDGFGDPNEAVADCQQPTGFVANNQDCDDQNPQINPNATEIADNIDNNCDGQIDEGMTIDGDNDGISDELDNCPTVPNPDQIIPVWYADADNDGFGDPNEAVADCQQPTGFVDNNQDCDDQNPQINPNATEIADNIDNNCDGRIDEGVVNINPTITAIKLIEDDRVTEVKILNTTDTLTLDSFINDFLKFESAQTDSVSIEVDGEVLTVVAANELIRLSDIIFEDKSNYVIEFTPFSFNGQQQVIGLERTINLFIGPGAGAPNTPLSGGTNSQLPPFTFEADGQQWNLKVLKEGQLLIANTLGQLILQTKATAGMRYELSALQQQTIIVKWTHLSQQYQKTVRKVE</sequence>
<keyword evidence="2" id="KW-0106">Calcium</keyword>
<accession>A0ABM7VJ81</accession>
<evidence type="ECO:0000256" key="2">
    <source>
        <dbReference type="ARBA" id="ARBA00022837"/>
    </source>
</evidence>
<keyword evidence="3" id="KW-0614">Plasmid</keyword>
<dbReference type="PROSITE" id="PS51257">
    <property type="entry name" value="PROKAR_LIPOPROTEIN"/>
    <property type="match status" value="1"/>
</dbReference>
<evidence type="ECO:0000313" key="3">
    <source>
        <dbReference type="EMBL" id="BDD01051.1"/>
    </source>
</evidence>
<evidence type="ECO:0000256" key="1">
    <source>
        <dbReference type="ARBA" id="ARBA00022729"/>
    </source>
</evidence>
<name>A0ABM7VJ81_9BACT</name>
<organism evidence="3 4">
    <name type="scientific">Persicobacter psychrovividus</name>
    <dbReference type="NCBI Taxonomy" id="387638"/>
    <lineage>
        <taxon>Bacteria</taxon>
        <taxon>Pseudomonadati</taxon>
        <taxon>Bacteroidota</taxon>
        <taxon>Cytophagia</taxon>
        <taxon>Cytophagales</taxon>
        <taxon>Persicobacteraceae</taxon>
        <taxon>Persicobacter</taxon>
    </lineage>
</organism>
<dbReference type="PANTHER" id="PTHR10199">
    <property type="entry name" value="THROMBOSPONDIN"/>
    <property type="match status" value="1"/>
</dbReference>
<protein>
    <recommendedName>
        <fullName evidence="5">Cartilage oligomeric matrix protein</fullName>
    </recommendedName>
</protein>
<dbReference type="InterPro" id="IPR028974">
    <property type="entry name" value="TSP_type-3_rpt"/>
</dbReference>
<reference evidence="3 4" key="1">
    <citation type="submission" date="2021-12" db="EMBL/GenBank/DDBJ databases">
        <title>Genome sequencing of bacteria with rrn-lacking chromosome and rrn-plasmid.</title>
        <authorList>
            <person name="Anda M."/>
            <person name="Iwasaki W."/>
        </authorList>
    </citation>
    <scope>NUCLEOTIDE SEQUENCE [LARGE SCALE GENOMIC DNA]</scope>
    <source>
        <strain evidence="3 4">NBRC 101262</strain>
        <plasmid evidence="3 4">pPP1</plasmid>
    </source>
</reference>
<dbReference type="PANTHER" id="PTHR10199:SF100">
    <property type="entry name" value="THROMBOSPONDIN, ISOFORM A"/>
    <property type="match status" value="1"/>
</dbReference>
<evidence type="ECO:0008006" key="5">
    <source>
        <dbReference type="Google" id="ProtNLM"/>
    </source>
</evidence>
<dbReference type="Gene3D" id="4.10.1080.10">
    <property type="entry name" value="TSP type-3 repeat"/>
    <property type="match status" value="1"/>
</dbReference>
<dbReference type="Proteomes" id="UP001354989">
    <property type="component" value="Plasmid pPP1"/>
</dbReference>
<dbReference type="Pfam" id="PF02412">
    <property type="entry name" value="TSP_3"/>
    <property type="match status" value="5"/>
</dbReference>
<dbReference type="Pfam" id="PF11617">
    <property type="entry name" value="Cu-binding_MopE"/>
    <property type="match status" value="5"/>
</dbReference>
<keyword evidence="1" id="KW-0732">Signal</keyword>
<gene>
    <name evidence="3" type="ORF">PEPS_33310</name>
</gene>
<dbReference type="EMBL" id="AP025293">
    <property type="protein sequence ID" value="BDD01051.1"/>
    <property type="molecule type" value="Genomic_DNA"/>
</dbReference>
<dbReference type="RefSeq" id="WP_338398245.1">
    <property type="nucleotide sequence ID" value="NZ_AP025293.1"/>
</dbReference>